<dbReference type="EMBL" id="BAAAZW010000002">
    <property type="protein sequence ID" value="GAA3952138.1"/>
    <property type="molecule type" value="Genomic_DNA"/>
</dbReference>
<protein>
    <submittedName>
        <fullName evidence="5">Alpha/beta hydrolase</fullName>
    </submittedName>
</protein>
<evidence type="ECO:0000259" key="4">
    <source>
        <dbReference type="Pfam" id="PF07859"/>
    </source>
</evidence>
<sequence>MALDQATAGFLAQAAEAGGKPLTELTPDELRTMNDGFIELYGPGPDMASVENVAVPTADGQSINVRVLTPEGDPRGVIVYYHGGGWMVGTADQFDTLGRQIAAGTGCTVLLPEYRLAPEYPYPTAANDAWDALTWAAGRFAGQPLIVSGDSSGGNLAAVVAQRAVRENGPEISLQALVYPVTDSDTDTECYRAPENQLMLDGKAMVWFWETYTPDPATRANWDVSPLQGEAAGLPPAVILLAQYDVLRAEGEAYAAKLAAAGVPVTTQQFDGQMHGFFQFVNILPGSAAGVEYLSTAVTDHLNGK</sequence>
<dbReference type="InterPro" id="IPR029058">
    <property type="entry name" value="AB_hydrolase_fold"/>
</dbReference>
<dbReference type="InterPro" id="IPR050300">
    <property type="entry name" value="GDXG_lipolytic_enzyme"/>
</dbReference>
<keyword evidence="6" id="KW-1185">Reference proteome</keyword>
<evidence type="ECO:0000313" key="6">
    <source>
        <dbReference type="Proteomes" id="UP001418444"/>
    </source>
</evidence>
<evidence type="ECO:0000256" key="3">
    <source>
        <dbReference type="PROSITE-ProRule" id="PRU10038"/>
    </source>
</evidence>
<dbReference type="Proteomes" id="UP001418444">
    <property type="component" value="Unassembled WGS sequence"/>
</dbReference>
<organism evidence="5 6">
    <name type="scientific">Gordonia caeni</name>
    <dbReference type="NCBI Taxonomy" id="1007097"/>
    <lineage>
        <taxon>Bacteria</taxon>
        <taxon>Bacillati</taxon>
        <taxon>Actinomycetota</taxon>
        <taxon>Actinomycetes</taxon>
        <taxon>Mycobacteriales</taxon>
        <taxon>Gordoniaceae</taxon>
        <taxon>Gordonia</taxon>
    </lineage>
</organism>
<comment type="similarity">
    <text evidence="1">Belongs to the 'GDXG' lipolytic enzyme family.</text>
</comment>
<keyword evidence="2 5" id="KW-0378">Hydrolase</keyword>
<comment type="caution">
    <text evidence="5">The sequence shown here is derived from an EMBL/GenBank/DDBJ whole genome shotgun (WGS) entry which is preliminary data.</text>
</comment>
<dbReference type="RefSeq" id="WP_344780765.1">
    <property type="nucleotide sequence ID" value="NZ_BAAAZW010000002.1"/>
</dbReference>
<reference evidence="6" key="1">
    <citation type="journal article" date="2019" name="Int. J. Syst. Evol. Microbiol.">
        <title>The Global Catalogue of Microorganisms (GCM) 10K type strain sequencing project: providing services to taxonomists for standard genome sequencing and annotation.</title>
        <authorList>
            <consortium name="The Broad Institute Genomics Platform"/>
            <consortium name="The Broad Institute Genome Sequencing Center for Infectious Disease"/>
            <person name="Wu L."/>
            <person name="Ma J."/>
        </authorList>
    </citation>
    <scope>NUCLEOTIDE SEQUENCE [LARGE SCALE GENOMIC DNA]</scope>
    <source>
        <strain evidence="6">JCM 16923</strain>
    </source>
</reference>
<dbReference type="SUPFAM" id="SSF53474">
    <property type="entry name" value="alpha/beta-Hydrolases"/>
    <property type="match status" value="1"/>
</dbReference>
<dbReference type="InterPro" id="IPR013094">
    <property type="entry name" value="AB_hydrolase_3"/>
</dbReference>
<dbReference type="PROSITE" id="PS01174">
    <property type="entry name" value="LIPASE_GDXG_SER"/>
    <property type="match status" value="1"/>
</dbReference>
<feature type="domain" description="Alpha/beta hydrolase fold-3" evidence="4">
    <location>
        <begin position="78"/>
        <end position="278"/>
    </location>
</feature>
<accession>A0ABP7NQT6</accession>
<dbReference type="PANTHER" id="PTHR48081:SF8">
    <property type="entry name" value="ALPHA_BETA HYDROLASE FOLD-3 DOMAIN-CONTAINING PROTEIN-RELATED"/>
    <property type="match status" value="1"/>
</dbReference>
<dbReference type="PANTHER" id="PTHR48081">
    <property type="entry name" value="AB HYDROLASE SUPERFAMILY PROTEIN C4A8.06C"/>
    <property type="match status" value="1"/>
</dbReference>
<evidence type="ECO:0000313" key="5">
    <source>
        <dbReference type="EMBL" id="GAA3952138.1"/>
    </source>
</evidence>
<dbReference type="InterPro" id="IPR033140">
    <property type="entry name" value="Lipase_GDXG_put_SER_AS"/>
</dbReference>
<name>A0ABP7NQT6_9ACTN</name>
<evidence type="ECO:0000256" key="2">
    <source>
        <dbReference type="ARBA" id="ARBA00022801"/>
    </source>
</evidence>
<dbReference type="Gene3D" id="3.40.50.1820">
    <property type="entry name" value="alpha/beta hydrolase"/>
    <property type="match status" value="1"/>
</dbReference>
<evidence type="ECO:0000256" key="1">
    <source>
        <dbReference type="ARBA" id="ARBA00010515"/>
    </source>
</evidence>
<feature type="active site" evidence="3">
    <location>
        <position position="151"/>
    </location>
</feature>
<proteinExistence type="inferred from homology"/>
<dbReference type="GO" id="GO:0016787">
    <property type="term" value="F:hydrolase activity"/>
    <property type="evidence" value="ECO:0007669"/>
    <property type="project" value="UniProtKB-KW"/>
</dbReference>
<dbReference type="Pfam" id="PF07859">
    <property type="entry name" value="Abhydrolase_3"/>
    <property type="match status" value="1"/>
</dbReference>
<gene>
    <name evidence="5" type="ORF">GCM10022231_07570</name>
</gene>